<feature type="domain" description="6-phospho-N-acetylmuramidase N-terminal" evidence="2">
    <location>
        <begin position="3"/>
        <end position="226"/>
    </location>
</feature>
<dbReference type="InterPro" id="IPR013785">
    <property type="entry name" value="Aldolase_TIM"/>
</dbReference>
<dbReference type="InterPro" id="IPR029000">
    <property type="entry name" value="Cyclophilin-like_dom_sf"/>
</dbReference>
<dbReference type="InterPro" id="IPR017853">
    <property type="entry name" value="GH"/>
</dbReference>
<dbReference type="Proteomes" id="UP001436297">
    <property type="component" value="Chromosome"/>
</dbReference>
<reference evidence="3 4" key="1">
    <citation type="journal article" date="2024" name="Pathogens">
        <title>Staphylococcus hsinchuensis sp. nov., Isolated from Soymilk.</title>
        <authorList>
            <person name="Wang Y.T."/>
            <person name="Lin Y.C."/>
            <person name="Hsieh Y.H."/>
            <person name="Lin Y.T."/>
            <person name="Hamada M."/>
            <person name="Chen C.C."/>
            <person name="Liou J.S."/>
            <person name="Lee A.Y."/>
            <person name="Zhang W.L."/>
            <person name="Chen Y.T."/>
            <person name="Huang C.H."/>
        </authorList>
    </citation>
    <scope>NUCLEOTIDE SEQUENCE [LARGE SCALE GENOMIC DNA]</scope>
    <source>
        <strain evidence="3 4">H164</strain>
    </source>
</reference>
<proteinExistence type="predicted"/>
<organism evidence="3 4">
    <name type="scientific">Staphylococcus hsinchuensis</name>
    <dbReference type="NCBI Taxonomy" id="3051183"/>
    <lineage>
        <taxon>Bacteria</taxon>
        <taxon>Bacillati</taxon>
        <taxon>Bacillota</taxon>
        <taxon>Bacilli</taxon>
        <taxon>Bacillales</taxon>
        <taxon>Staphylococcaceae</taxon>
        <taxon>Staphylococcus</taxon>
    </lineage>
</organism>
<evidence type="ECO:0000259" key="2">
    <source>
        <dbReference type="Pfam" id="PF19200"/>
    </source>
</evidence>
<evidence type="ECO:0000313" key="4">
    <source>
        <dbReference type="Proteomes" id="UP001436297"/>
    </source>
</evidence>
<evidence type="ECO:0000313" key="3">
    <source>
        <dbReference type="EMBL" id="XAF70751.1"/>
    </source>
</evidence>
<gene>
    <name evidence="3" type="ORF">QQM35_01140</name>
</gene>
<keyword evidence="4" id="KW-1185">Reference proteome</keyword>
<dbReference type="Gene3D" id="2.40.100.10">
    <property type="entry name" value="Cyclophilin-like"/>
    <property type="match status" value="1"/>
</dbReference>
<dbReference type="InterPro" id="IPR043797">
    <property type="entry name" value="MupG_N"/>
</dbReference>
<name>A0ABZ3EEB0_9STAP</name>
<dbReference type="Pfam" id="PF19200">
    <property type="entry name" value="MupG_N"/>
    <property type="match status" value="1"/>
</dbReference>
<dbReference type="SUPFAM" id="SSF50891">
    <property type="entry name" value="Cyclophilin-like"/>
    <property type="match status" value="1"/>
</dbReference>
<dbReference type="InterPro" id="IPR008589">
    <property type="entry name" value="MupG"/>
</dbReference>
<dbReference type="Pfam" id="PF05913">
    <property type="entry name" value="MupG_C"/>
    <property type="match status" value="1"/>
</dbReference>
<evidence type="ECO:0000259" key="1">
    <source>
        <dbReference type="Pfam" id="PF05913"/>
    </source>
</evidence>
<protein>
    <submittedName>
        <fullName evidence="3">MupG family TIM beta-alpha barrel fold protein</fullName>
    </submittedName>
</protein>
<dbReference type="Gene3D" id="3.20.20.70">
    <property type="entry name" value="Aldolase class I"/>
    <property type="match status" value="1"/>
</dbReference>
<feature type="domain" description="6-phospho-N-acetylmuramidase C-terminal" evidence="1">
    <location>
        <begin position="240"/>
        <end position="344"/>
    </location>
</feature>
<dbReference type="PANTHER" id="PTHR38435:SF2">
    <property type="entry name" value="DUF871 DOMAIN-CONTAINING PROTEIN"/>
    <property type="match status" value="1"/>
</dbReference>
<dbReference type="PANTHER" id="PTHR38435">
    <property type="match status" value="1"/>
</dbReference>
<dbReference type="SUPFAM" id="SSF51445">
    <property type="entry name" value="(Trans)glycosidases"/>
    <property type="match status" value="1"/>
</dbReference>
<sequence length="352" mass="40725">MHGFSIYLGKPFDKAYAKQMVELGYTTIFTSVQIPEEDEQTKYHYFTELLEELATYQVTYMIDINPDLLNERFFNILQRYNTAQFIIRIDNKTSTQSIDAITLRGYQCCLNASIVSEELLSELKQQLQDFSKLCYCHNYYPRPDTGLAETFVQQQNERILHHNTQADIYAFVAGSEYRGPLYKGLPTLESTRKIHPIAAAQRLKDTNVEHILVGDPYLTPELAEQLMQYLQNRHFTISIQLTDDQVAYIVEQPHSVRPDNPQHVIRSQESRHYCNSEIQPKSNQTRARGAITVDNHLNGRYQGELQIIKQTLPAHPNINVIGHVIQRDVALIDILSPSDTFDFKVKKEEIKE</sequence>
<dbReference type="InterPro" id="IPR043894">
    <property type="entry name" value="MupG_C"/>
</dbReference>
<accession>A0ABZ3EEB0</accession>
<dbReference type="RefSeq" id="WP_251517837.1">
    <property type="nucleotide sequence ID" value="NZ_CP128355.1"/>
</dbReference>
<dbReference type="EMBL" id="CP128355">
    <property type="protein sequence ID" value="XAF70751.1"/>
    <property type="molecule type" value="Genomic_DNA"/>
</dbReference>